<comment type="caution">
    <text evidence="2">The sequence shown here is derived from an EMBL/GenBank/DDBJ whole genome shotgun (WGS) entry which is preliminary data.</text>
</comment>
<name>A0ABN1XY04_9PSEU</name>
<dbReference type="EMBL" id="BAAAJK010000018">
    <property type="protein sequence ID" value="GAA1392694.1"/>
    <property type="molecule type" value="Genomic_DNA"/>
</dbReference>
<feature type="domain" description="DUF1707" evidence="1">
    <location>
        <begin position="19"/>
        <end position="71"/>
    </location>
</feature>
<evidence type="ECO:0000259" key="1">
    <source>
        <dbReference type="Pfam" id="PF08044"/>
    </source>
</evidence>
<dbReference type="InterPro" id="IPR012551">
    <property type="entry name" value="DUF1707_SHOCT-like"/>
</dbReference>
<dbReference type="PANTHER" id="PTHR40763">
    <property type="entry name" value="MEMBRANE PROTEIN-RELATED"/>
    <property type="match status" value="1"/>
</dbReference>
<reference evidence="2 3" key="1">
    <citation type="journal article" date="2019" name="Int. J. Syst. Evol. Microbiol.">
        <title>The Global Catalogue of Microorganisms (GCM) 10K type strain sequencing project: providing services to taxonomists for standard genome sequencing and annotation.</title>
        <authorList>
            <consortium name="The Broad Institute Genomics Platform"/>
            <consortium name="The Broad Institute Genome Sequencing Center for Infectious Disease"/>
            <person name="Wu L."/>
            <person name="Ma J."/>
        </authorList>
    </citation>
    <scope>NUCLEOTIDE SEQUENCE [LARGE SCALE GENOMIC DNA]</scope>
    <source>
        <strain evidence="2 3">JCM 11896</strain>
    </source>
</reference>
<dbReference type="Proteomes" id="UP001501414">
    <property type="component" value="Unassembled WGS sequence"/>
</dbReference>
<dbReference type="PANTHER" id="PTHR40763:SF5">
    <property type="entry name" value="MEMBRANE PROTEIN"/>
    <property type="match status" value="1"/>
</dbReference>
<organism evidence="2 3">
    <name type="scientific">Pseudonocardia kongjuensis</name>
    <dbReference type="NCBI Taxonomy" id="102227"/>
    <lineage>
        <taxon>Bacteria</taxon>
        <taxon>Bacillati</taxon>
        <taxon>Actinomycetota</taxon>
        <taxon>Actinomycetes</taxon>
        <taxon>Pseudonocardiales</taxon>
        <taxon>Pseudonocardiaceae</taxon>
        <taxon>Pseudonocardia</taxon>
    </lineage>
</organism>
<evidence type="ECO:0000313" key="2">
    <source>
        <dbReference type="EMBL" id="GAA1392694.1"/>
    </source>
</evidence>
<accession>A0ABN1XY04</accession>
<gene>
    <name evidence="2" type="ORF">GCM10009613_38130</name>
</gene>
<keyword evidence="3" id="KW-1185">Reference proteome</keyword>
<protein>
    <submittedName>
        <fullName evidence="2">DUF1707 domain-containing protein</fullName>
    </submittedName>
</protein>
<dbReference type="Pfam" id="PF08044">
    <property type="entry name" value="DUF1707"/>
    <property type="match status" value="1"/>
</dbReference>
<sequence length="189" mass="20544">MPRAGPPHTVRTVTTPRDLRVSHAERAHIAALLDRHHTDGRLDGAELAERLARVTTSVTRADLNRVIADLPGAADAVPTRELLELSNTAGDLRRSGEWLVPPRVVVRSRFGNARLDMRRARFVTGDVLVESDLTVGNLDIRLPRGATVDLTGVRTRFGTVRDKLGASERPGVPHVVVVGGAWIGNVTVR</sequence>
<proteinExistence type="predicted"/>
<evidence type="ECO:0000313" key="3">
    <source>
        <dbReference type="Proteomes" id="UP001501414"/>
    </source>
</evidence>